<dbReference type="InterPro" id="IPR012338">
    <property type="entry name" value="Beta-lactam/transpept-like"/>
</dbReference>
<reference evidence="2" key="1">
    <citation type="journal article" date="2013" name="Genetics">
        <title>The draft genome and transcriptome of Panagrellus redivivus are shaped by the harsh demands of a free-living lifestyle.</title>
        <authorList>
            <person name="Srinivasan J."/>
            <person name="Dillman A.R."/>
            <person name="Macchietto M.G."/>
            <person name="Heikkinen L."/>
            <person name="Lakso M."/>
            <person name="Fracchia K.M."/>
            <person name="Antoshechkin I."/>
            <person name="Mortazavi A."/>
            <person name="Wong G."/>
            <person name="Sternberg P.W."/>
        </authorList>
    </citation>
    <scope>NUCLEOTIDE SEQUENCE [LARGE SCALE GENOMIC DNA]</scope>
    <source>
        <strain evidence="2">MT8872</strain>
    </source>
</reference>
<dbReference type="Gene3D" id="3.40.710.10">
    <property type="entry name" value="DD-peptidase/beta-lactamase superfamily"/>
    <property type="match status" value="1"/>
</dbReference>
<organism evidence="2 3">
    <name type="scientific">Panagrellus redivivus</name>
    <name type="common">Microworm</name>
    <dbReference type="NCBI Taxonomy" id="6233"/>
    <lineage>
        <taxon>Eukaryota</taxon>
        <taxon>Metazoa</taxon>
        <taxon>Ecdysozoa</taxon>
        <taxon>Nematoda</taxon>
        <taxon>Chromadorea</taxon>
        <taxon>Rhabditida</taxon>
        <taxon>Tylenchina</taxon>
        <taxon>Panagrolaimomorpha</taxon>
        <taxon>Panagrolaimoidea</taxon>
        <taxon>Panagrolaimidae</taxon>
        <taxon>Panagrellus</taxon>
    </lineage>
</organism>
<keyword evidence="2" id="KW-1185">Reference proteome</keyword>
<evidence type="ECO:0000313" key="2">
    <source>
        <dbReference type="Proteomes" id="UP000492821"/>
    </source>
</evidence>
<dbReference type="InterPro" id="IPR001466">
    <property type="entry name" value="Beta-lactam-related"/>
</dbReference>
<name>A0A7E4UWA0_PANRE</name>
<dbReference type="SUPFAM" id="SSF56601">
    <property type="entry name" value="beta-lactamase/transpeptidase-like"/>
    <property type="match status" value="1"/>
</dbReference>
<dbReference type="AlphaFoldDB" id="A0A7E4UWA0"/>
<evidence type="ECO:0000259" key="1">
    <source>
        <dbReference type="Pfam" id="PF00144"/>
    </source>
</evidence>
<feature type="domain" description="Beta-lactamase-related" evidence="1">
    <location>
        <begin position="21"/>
        <end position="386"/>
    </location>
</feature>
<protein>
    <submittedName>
        <fullName evidence="3">Beta-lactamase domain-containing protein</fullName>
    </submittedName>
</protein>
<evidence type="ECO:0000313" key="3">
    <source>
        <dbReference type="WBParaSite" id="Pan_g13560.t1"/>
    </source>
</evidence>
<dbReference type="InterPro" id="IPR052907">
    <property type="entry name" value="Beta-lactamase/esterase"/>
</dbReference>
<reference evidence="3" key="2">
    <citation type="submission" date="2020-10" db="UniProtKB">
        <authorList>
            <consortium name="WormBaseParasite"/>
        </authorList>
    </citation>
    <scope>IDENTIFICATION</scope>
</reference>
<dbReference type="Pfam" id="PF00144">
    <property type="entry name" value="Beta-lactamase"/>
    <property type="match status" value="1"/>
</dbReference>
<accession>A0A7E4UWA0</accession>
<sequence length="396" mass="44594">MIADNIFGYCQPNFAKVEKVFRRNFTDGWEREGAAIAVYHKGKLVVDLQGGYADSSAMLKWTNETRTVIFSVTKAVGALCVAMLVDRGHVAYSDKVSSFWPEFAQNGKESITVDDVMTHRSGLAAVDETITIEDAKDHTKMAGILERAVPNWTPGTKSGYHAITYGWLVDQIIRRVDEKKRGAAQFFREEVTEKHQIDFFMGLPQSEEHTVSRLSIPGPRYLMKEILHDPRVLVVLGLLHMKTSKSISQRVLDNPDWMRLESNLNTFNNPELHRLEQPAALGISKAKDLGRIFDLMLQGKIISPEWIEKFKVPTVNNEIDCVIGAPMYKGYGFMHERHPTKPGKFLFGHPGYGGSSVMIDPDEQIVIAYVSNGLKTGMGELTRTYRLLRNAVFDSL</sequence>
<dbReference type="PANTHER" id="PTHR43319:SF4">
    <property type="entry name" value="BETA-LACTAMASE DOMAIN-CONTAINING PROTEIN 2"/>
    <property type="match status" value="1"/>
</dbReference>
<dbReference type="WBParaSite" id="Pan_g13560.t1">
    <property type="protein sequence ID" value="Pan_g13560.t1"/>
    <property type="gene ID" value="Pan_g13560"/>
</dbReference>
<proteinExistence type="predicted"/>
<dbReference type="PANTHER" id="PTHR43319">
    <property type="entry name" value="BETA-LACTAMASE-RELATED"/>
    <property type="match status" value="1"/>
</dbReference>
<dbReference type="Proteomes" id="UP000492821">
    <property type="component" value="Unassembled WGS sequence"/>
</dbReference>